<evidence type="ECO:0000256" key="4">
    <source>
        <dbReference type="ARBA" id="ARBA00023125"/>
    </source>
</evidence>
<dbReference type="GO" id="GO:0005524">
    <property type="term" value="F:ATP binding"/>
    <property type="evidence" value="ECO:0007669"/>
    <property type="project" value="UniProtKB-KW"/>
</dbReference>
<keyword evidence="4" id="KW-0238">DNA-binding</keyword>
<dbReference type="PANTHER" id="PTHR11630:SF43">
    <property type="entry name" value="DNA REPLICATION LICENSING FACTOR MCM6"/>
    <property type="match status" value="1"/>
</dbReference>
<evidence type="ECO:0000256" key="5">
    <source>
        <dbReference type="PROSITE-ProRule" id="PRU00047"/>
    </source>
</evidence>
<feature type="region of interest" description="Disordered" evidence="6">
    <location>
        <begin position="87"/>
        <end position="122"/>
    </location>
</feature>
<accession>A0AA36EQ83</accession>
<proteinExistence type="predicted"/>
<evidence type="ECO:0000313" key="8">
    <source>
        <dbReference type="EMBL" id="CAI9303793.1"/>
    </source>
</evidence>
<dbReference type="GO" id="GO:0000727">
    <property type="term" value="P:double-strand break repair via break-induced replication"/>
    <property type="evidence" value="ECO:0007669"/>
    <property type="project" value="TreeGrafter"/>
</dbReference>
<dbReference type="SMART" id="SM00350">
    <property type="entry name" value="MCM"/>
    <property type="match status" value="1"/>
</dbReference>
<gene>
    <name evidence="8" type="ORF">LSALG_LOCUS42204</name>
</gene>
<keyword evidence="3" id="KW-0067">ATP-binding</keyword>
<feature type="domain" description="CCHC-type" evidence="7">
    <location>
        <begin position="130"/>
        <end position="144"/>
    </location>
</feature>
<dbReference type="AlphaFoldDB" id="A0AA36EQ83"/>
<reference evidence="8" key="1">
    <citation type="submission" date="2023-04" db="EMBL/GenBank/DDBJ databases">
        <authorList>
            <person name="Vijverberg K."/>
            <person name="Xiong W."/>
            <person name="Schranz E."/>
        </authorList>
    </citation>
    <scope>NUCLEOTIDE SEQUENCE</scope>
</reference>
<evidence type="ECO:0000256" key="2">
    <source>
        <dbReference type="ARBA" id="ARBA00022741"/>
    </source>
</evidence>
<name>A0AA36EQ83_LACSI</name>
<dbReference type="Pfam" id="PF17855">
    <property type="entry name" value="MCM_lid"/>
    <property type="match status" value="1"/>
</dbReference>
<dbReference type="InterPro" id="IPR027417">
    <property type="entry name" value="P-loop_NTPase"/>
</dbReference>
<dbReference type="GO" id="GO:0042555">
    <property type="term" value="C:MCM complex"/>
    <property type="evidence" value="ECO:0007669"/>
    <property type="project" value="TreeGrafter"/>
</dbReference>
<evidence type="ECO:0000256" key="1">
    <source>
        <dbReference type="ARBA" id="ARBA00012551"/>
    </source>
</evidence>
<dbReference type="Gene3D" id="3.40.50.300">
    <property type="entry name" value="P-loop containing nucleotide triphosphate hydrolases"/>
    <property type="match status" value="1"/>
</dbReference>
<keyword evidence="9" id="KW-1185">Reference proteome</keyword>
<dbReference type="GO" id="GO:0008270">
    <property type="term" value="F:zinc ion binding"/>
    <property type="evidence" value="ECO:0007669"/>
    <property type="project" value="UniProtKB-KW"/>
</dbReference>
<dbReference type="InterPro" id="IPR001208">
    <property type="entry name" value="MCM_dom"/>
</dbReference>
<dbReference type="SUPFAM" id="SSF52540">
    <property type="entry name" value="P-loop containing nucleoside triphosphate hydrolases"/>
    <property type="match status" value="1"/>
</dbReference>
<keyword evidence="5" id="KW-0479">Metal-binding</keyword>
<keyword evidence="2" id="KW-0547">Nucleotide-binding</keyword>
<evidence type="ECO:0000259" key="7">
    <source>
        <dbReference type="PROSITE" id="PS50158"/>
    </source>
</evidence>
<evidence type="ECO:0000256" key="6">
    <source>
        <dbReference type="SAM" id="MobiDB-lite"/>
    </source>
</evidence>
<dbReference type="InterPro" id="IPR001878">
    <property type="entry name" value="Znf_CCHC"/>
</dbReference>
<dbReference type="PANTHER" id="PTHR11630">
    <property type="entry name" value="DNA REPLICATION LICENSING FACTOR MCM FAMILY MEMBER"/>
    <property type="match status" value="1"/>
</dbReference>
<evidence type="ECO:0000256" key="3">
    <source>
        <dbReference type="ARBA" id="ARBA00022840"/>
    </source>
</evidence>
<dbReference type="Pfam" id="PF00493">
    <property type="entry name" value="MCM"/>
    <property type="match status" value="1"/>
</dbReference>
<feature type="compositionally biased region" description="Low complexity" evidence="6">
    <location>
        <begin position="105"/>
        <end position="116"/>
    </location>
</feature>
<dbReference type="GO" id="GO:0003697">
    <property type="term" value="F:single-stranded DNA binding"/>
    <property type="evidence" value="ECO:0007669"/>
    <property type="project" value="TreeGrafter"/>
</dbReference>
<dbReference type="EMBL" id="OX465085">
    <property type="protein sequence ID" value="CAI9303793.1"/>
    <property type="molecule type" value="Genomic_DNA"/>
</dbReference>
<dbReference type="GO" id="GO:0005634">
    <property type="term" value="C:nucleus"/>
    <property type="evidence" value="ECO:0007669"/>
    <property type="project" value="TreeGrafter"/>
</dbReference>
<dbReference type="GO" id="GO:1902969">
    <property type="term" value="P:mitotic DNA replication"/>
    <property type="evidence" value="ECO:0007669"/>
    <property type="project" value="TreeGrafter"/>
</dbReference>
<protein>
    <recommendedName>
        <fullName evidence="1">DNA helicase</fullName>
        <ecNumber evidence="1">3.6.4.12</ecNumber>
    </recommendedName>
</protein>
<sequence length="303" mass="34478">MVHTKPILKQVKEFQVIAHDLEVEAMRIKSNVLIGAIIEKLPLSWRNFKLYLKQLTVDMSFEQLVLRIHVEEDNILNEKANANSLEPSANVFGQAAPKTKHNNNKGKNGSKNSSKYGKNHVQNKKNLSPCYVCVRTGHKARDCRFKTGQRGNGGGSNGRNNGNNAILSRFDLVYVMINDPDDTTDFHIASHIVRVHQNRENDVAPAFTTEQLKRYIQVAKGDTAPGSRVAYHMTLRQLEALIRLSEAIARCHLDDEVHPRHVKLATRLLKASVISVMWVNRMRRTTRAPWKRQRPKSPRLKLS</sequence>
<dbReference type="InterPro" id="IPR041562">
    <property type="entry name" value="MCM_lid"/>
</dbReference>
<evidence type="ECO:0000313" key="9">
    <source>
        <dbReference type="Proteomes" id="UP001177003"/>
    </source>
</evidence>
<dbReference type="InterPro" id="IPR031327">
    <property type="entry name" value="MCM"/>
</dbReference>
<dbReference type="EC" id="3.6.4.12" evidence="1"/>
<keyword evidence="5" id="KW-0862">Zinc</keyword>
<dbReference type="Proteomes" id="UP001177003">
    <property type="component" value="Chromosome 9"/>
</dbReference>
<keyword evidence="5" id="KW-0863">Zinc-finger</keyword>
<organism evidence="8 9">
    <name type="scientific">Lactuca saligna</name>
    <name type="common">Willowleaf lettuce</name>
    <dbReference type="NCBI Taxonomy" id="75948"/>
    <lineage>
        <taxon>Eukaryota</taxon>
        <taxon>Viridiplantae</taxon>
        <taxon>Streptophyta</taxon>
        <taxon>Embryophyta</taxon>
        <taxon>Tracheophyta</taxon>
        <taxon>Spermatophyta</taxon>
        <taxon>Magnoliopsida</taxon>
        <taxon>eudicotyledons</taxon>
        <taxon>Gunneridae</taxon>
        <taxon>Pentapetalae</taxon>
        <taxon>asterids</taxon>
        <taxon>campanulids</taxon>
        <taxon>Asterales</taxon>
        <taxon>Asteraceae</taxon>
        <taxon>Cichorioideae</taxon>
        <taxon>Cichorieae</taxon>
        <taxon>Lactucinae</taxon>
        <taxon>Lactuca</taxon>
    </lineage>
</organism>
<dbReference type="GO" id="GO:1990518">
    <property type="term" value="F:single-stranded 3'-5' DNA helicase activity"/>
    <property type="evidence" value="ECO:0007669"/>
    <property type="project" value="TreeGrafter"/>
</dbReference>
<dbReference type="PROSITE" id="PS50158">
    <property type="entry name" value="ZF_CCHC"/>
    <property type="match status" value="1"/>
</dbReference>